<dbReference type="InterPro" id="IPR011053">
    <property type="entry name" value="Single_hybrid_motif"/>
</dbReference>
<proteinExistence type="predicted"/>
<keyword evidence="3" id="KW-1185">Reference proteome</keyword>
<dbReference type="GO" id="GO:0005737">
    <property type="term" value="C:cytoplasm"/>
    <property type="evidence" value="ECO:0007669"/>
    <property type="project" value="TreeGrafter"/>
</dbReference>
<dbReference type="GO" id="GO:0005960">
    <property type="term" value="C:glycine cleavage complex"/>
    <property type="evidence" value="ECO:0007669"/>
    <property type="project" value="InterPro"/>
</dbReference>
<organism evidence="2 3">
    <name type="scientific">Chitinophaga oryziterrae</name>
    <dbReference type="NCBI Taxonomy" id="1031224"/>
    <lineage>
        <taxon>Bacteria</taxon>
        <taxon>Pseudomonadati</taxon>
        <taxon>Bacteroidota</taxon>
        <taxon>Chitinophagia</taxon>
        <taxon>Chitinophagales</taxon>
        <taxon>Chitinophagaceae</taxon>
        <taxon>Chitinophaga</taxon>
    </lineage>
</organism>
<dbReference type="PANTHER" id="PTHR11715:SF3">
    <property type="entry name" value="GLYCINE CLEAVAGE SYSTEM H PROTEIN-RELATED"/>
    <property type="match status" value="1"/>
</dbReference>
<dbReference type="Proteomes" id="UP000468388">
    <property type="component" value="Unassembled WGS sequence"/>
</dbReference>
<dbReference type="AlphaFoldDB" id="A0A6N8J4D9"/>
<evidence type="ECO:0000313" key="3">
    <source>
        <dbReference type="Proteomes" id="UP000468388"/>
    </source>
</evidence>
<dbReference type="PANTHER" id="PTHR11715">
    <property type="entry name" value="GLYCINE CLEAVAGE SYSTEM H PROTEIN"/>
    <property type="match status" value="1"/>
</dbReference>
<dbReference type="Gene3D" id="2.40.50.100">
    <property type="match status" value="1"/>
</dbReference>
<accession>A0A6N8J4D9</accession>
<evidence type="ECO:0000313" key="2">
    <source>
        <dbReference type="EMBL" id="MVT39903.1"/>
    </source>
</evidence>
<dbReference type="InterPro" id="IPR033753">
    <property type="entry name" value="GCV_H/Fam206"/>
</dbReference>
<dbReference type="EMBL" id="WRXO01000001">
    <property type="protein sequence ID" value="MVT39903.1"/>
    <property type="molecule type" value="Genomic_DNA"/>
</dbReference>
<dbReference type="Pfam" id="PF01597">
    <property type="entry name" value="GCV_H"/>
    <property type="match status" value="1"/>
</dbReference>
<dbReference type="GO" id="GO:0019464">
    <property type="term" value="P:glycine decarboxylation via glycine cleavage system"/>
    <property type="evidence" value="ECO:0007669"/>
    <property type="project" value="InterPro"/>
</dbReference>
<dbReference type="OrthoDB" id="667483at2"/>
<dbReference type="SUPFAM" id="SSF51230">
    <property type="entry name" value="Single hybrid motif"/>
    <property type="match status" value="1"/>
</dbReference>
<dbReference type="GO" id="GO:0009249">
    <property type="term" value="P:protein lipoylation"/>
    <property type="evidence" value="ECO:0007669"/>
    <property type="project" value="TreeGrafter"/>
</dbReference>
<reference evidence="2 3" key="1">
    <citation type="submission" date="2019-12" db="EMBL/GenBank/DDBJ databases">
        <title>The draft genomic sequence of strain Chitinophaga oryziterrae JCM 16595.</title>
        <authorList>
            <person name="Zhang X."/>
        </authorList>
    </citation>
    <scope>NUCLEOTIDE SEQUENCE [LARGE SCALE GENOMIC DNA]</scope>
    <source>
        <strain evidence="2 3">JCM 16595</strain>
    </source>
</reference>
<protein>
    <recommendedName>
        <fullName evidence="4">Glycine cleavage system protein H</fullName>
    </recommendedName>
</protein>
<keyword evidence="1" id="KW-0450">Lipoyl</keyword>
<sequence>MNMSTISRPRIHFTKDHEWIDFNGTVGFIGLSAFKLAGIKKIDSVKWFNNKGSIEKGTLIANLYSGDEIIPVNAPVKCKFLGPNIRLNNNLDLILESPQDRGWIFFITPSKFQDREGLLQPEEYQKLIRVPVAL</sequence>
<dbReference type="InterPro" id="IPR002930">
    <property type="entry name" value="GCV_H"/>
</dbReference>
<name>A0A6N8J4D9_9BACT</name>
<dbReference type="RefSeq" id="WP_157298548.1">
    <property type="nucleotide sequence ID" value="NZ_BAAAZB010000005.1"/>
</dbReference>
<gene>
    <name evidence="2" type="ORF">GO495_04865</name>
</gene>
<evidence type="ECO:0008006" key="4">
    <source>
        <dbReference type="Google" id="ProtNLM"/>
    </source>
</evidence>
<comment type="caution">
    <text evidence="2">The sequence shown here is derived from an EMBL/GenBank/DDBJ whole genome shotgun (WGS) entry which is preliminary data.</text>
</comment>
<evidence type="ECO:0000256" key="1">
    <source>
        <dbReference type="ARBA" id="ARBA00022823"/>
    </source>
</evidence>